<evidence type="ECO:0000259" key="1">
    <source>
        <dbReference type="Pfam" id="PF07969"/>
    </source>
</evidence>
<protein>
    <recommendedName>
        <fullName evidence="1">Amidohydrolase 3 domain-containing protein</fullName>
    </recommendedName>
</protein>
<dbReference type="PANTHER" id="PTHR22642:SF2">
    <property type="entry name" value="PROTEIN LONG AFTER FAR-RED 3"/>
    <property type="match status" value="1"/>
</dbReference>
<dbReference type="STRING" id="1703779.AMJ83_08620"/>
<dbReference type="InterPro" id="IPR011059">
    <property type="entry name" value="Metal-dep_hydrolase_composite"/>
</dbReference>
<dbReference type="CDD" id="cd01300">
    <property type="entry name" value="YtcJ_like"/>
    <property type="match status" value="1"/>
</dbReference>
<dbReference type="EMBL" id="LJUJ01000020">
    <property type="protein sequence ID" value="KPK63034.1"/>
    <property type="molecule type" value="Genomic_DNA"/>
</dbReference>
<proteinExistence type="predicted"/>
<dbReference type="Proteomes" id="UP000051373">
    <property type="component" value="Unassembled WGS sequence"/>
</dbReference>
<organism evidence="2 3">
    <name type="scientific">candidate division WOR_3 bacterium SM23_42</name>
    <dbReference type="NCBI Taxonomy" id="1703779"/>
    <lineage>
        <taxon>Bacteria</taxon>
        <taxon>Bacteria division WOR-3</taxon>
    </lineage>
</organism>
<dbReference type="InterPro" id="IPR033932">
    <property type="entry name" value="YtcJ-like"/>
</dbReference>
<dbReference type="Gene3D" id="3.20.20.140">
    <property type="entry name" value="Metal-dependent hydrolases"/>
    <property type="match status" value="1"/>
</dbReference>
<name>A0A0S8FSK1_UNCW3</name>
<evidence type="ECO:0000313" key="2">
    <source>
        <dbReference type="EMBL" id="KPK63034.1"/>
    </source>
</evidence>
<dbReference type="InterPro" id="IPR032466">
    <property type="entry name" value="Metal_Hydrolase"/>
</dbReference>
<evidence type="ECO:0000313" key="3">
    <source>
        <dbReference type="Proteomes" id="UP000051373"/>
    </source>
</evidence>
<reference evidence="2 3" key="1">
    <citation type="journal article" date="2015" name="Microbiome">
        <title>Genomic resolution of linkages in carbon, nitrogen, and sulfur cycling among widespread estuary sediment bacteria.</title>
        <authorList>
            <person name="Baker B.J."/>
            <person name="Lazar C.S."/>
            <person name="Teske A.P."/>
            <person name="Dick G.J."/>
        </authorList>
    </citation>
    <scope>NUCLEOTIDE SEQUENCE [LARGE SCALE GENOMIC DNA]</scope>
    <source>
        <strain evidence="2">SM23_42</strain>
    </source>
</reference>
<dbReference type="AlphaFoldDB" id="A0A0S8FSK1"/>
<feature type="domain" description="Amidohydrolase 3" evidence="1">
    <location>
        <begin position="48"/>
        <end position="492"/>
    </location>
</feature>
<accession>A0A0S8FSK1</accession>
<dbReference type="Gene3D" id="2.30.40.10">
    <property type="entry name" value="Urease, subunit C, domain 1"/>
    <property type="match status" value="1"/>
</dbReference>
<dbReference type="InterPro" id="IPR013108">
    <property type="entry name" value="Amidohydro_3"/>
</dbReference>
<dbReference type="GO" id="GO:0016810">
    <property type="term" value="F:hydrolase activity, acting on carbon-nitrogen (but not peptide) bonds"/>
    <property type="evidence" value="ECO:0007669"/>
    <property type="project" value="InterPro"/>
</dbReference>
<dbReference type="SUPFAM" id="SSF51556">
    <property type="entry name" value="Metallo-dependent hydrolases"/>
    <property type="match status" value="1"/>
</dbReference>
<dbReference type="Gene3D" id="3.10.310.70">
    <property type="match status" value="1"/>
</dbReference>
<dbReference type="Pfam" id="PF07969">
    <property type="entry name" value="Amidohydro_3"/>
    <property type="match status" value="1"/>
</dbReference>
<gene>
    <name evidence="2" type="ORF">AMJ83_08620</name>
</gene>
<dbReference type="SUPFAM" id="SSF51338">
    <property type="entry name" value="Composite domain of metallo-dependent hydrolases"/>
    <property type="match status" value="1"/>
</dbReference>
<dbReference type="PANTHER" id="PTHR22642">
    <property type="entry name" value="IMIDAZOLONEPROPIONASE"/>
    <property type="match status" value="1"/>
</dbReference>
<sequence length="495" mass="56533">METFTLENVNCVNFTARRINRYALLIEKGYITAKIADPRRLPKGIPRFDLKKKYVIPGFTDCHTHLVATGIEMQRLDLSTCRSLDDCLQRISAQAKKRKLVFASNWDENSWRFDDSTRLNRRTLDRISRSKPIIMRRICGHYAVVNTCALQRIPRNWKIVDRRNGLLYEDVALNLNDIFMPTDEMLTKAVRLGTNKALQLGITSVHEISIPRRFRILQKLRHKLRVRFAVYLPEKHHKSVIETGLRTGYGDDWLKFAGTKIYVDGSLGARTAALWHSFTNSRRRGNILVSKNALSKLLQSAENNGIQLMIHSIGDRATSTVLDVLRKHTQSGNPLRHRIEHLEILAAESVADIAGLKIIASMQPNFVHRWQNPEGMYHRILGNRYLRMNCFKSLLNAHVKVVFGSDCMPLGPIYGVKGAVGHPSECGRLHIADALRLYTEAGPYATFDEKKKGRIEPGHFADLVILNKNPLEEQNLNSLQVEAVMVNGRFAYRHK</sequence>
<comment type="caution">
    <text evidence="2">The sequence shown here is derived from an EMBL/GenBank/DDBJ whole genome shotgun (WGS) entry which is preliminary data.</text>
</comment>